<comment type="caution">
    <text evidence="3">The sequence shown here is derived from an EMBL/GenBank/DDBJ whole genome shotgun (WGS) entry which is preliminary data.</text>
</comment>
<dbReference type="Gene3D" id="1.10.357.50">
    <property type="match status" value="1"/>
</dbReference>
<organism evidence="3 4">
    <name type="scientific">Liquidambar formosana</name>
    <name type="common">Formosan gum</name>
    <dbReference type="NCBI Taxonomy" id="63359"/>
    <lineage>
        <taxon>Eukaryota</taxon>
        <taxon>Viridiplantae</taxon>
        <taxon>Streptophyta</taxon>
        <taxon>Embryophyta</taxon>
        <taxon>Tracheophyta</taxon>
        <taxon>Spermatophyta</taxon>
        <taxon>Magnoliopsida</taxon>
        <taxon>eudicotyledons</taxon>
        <taxon>Gunneridae</taxon>
        <taxon>Pentapetalae</taxon>
        <taxon>Saxifragales</taxon>
        <taxon>Altingiaceae</taxon>
        <taxon>Liquidambar</taxon>
    </lineage>
</organism>
<reference evidence="3 4" key="1">
    <citation type="journal article" date="2024" name="Plant J.">
        <title>Genome sequences and population genomics reveal climatic adaptation and genomic divergence between two closely related sweetgum species.</title>
        <authorList>
            <person name="Xu W.Q."/>
            <person name="Ren C.Q."/>
            <person name="Zhang X.Y."/>
            <person name="Comes H.P."/>
            <person name="Liu X.H."/>
            <person name="Li Y.G."/>
            <person name="Kettle C.J."/>
            <person name="Jalonen R."/>
            <person name="Gaisberger H."/>
            <person name="Ma Y.Z."/>
            <person name="Qiu Y.X."/>
        </authorList>
    </citation>
    <scope>NUCLEOTIDE SEQUENCE [LARGE SCALE GENOMIC DNA]</scope>
    <source>
        <strain evidence="3">Hangzhou</strain>
    </source>
</reference>
<dbReference type="Pfam" id="PF25761">
    <property type="entry name" value="TPR_PATROL1"/>
    <property type="match status" value="1"/>
</dbReference>
<dbReference type="AlphaFoldDB" id="A0AAP0RFI4"/>
<feature type="domain" description="MHD1" evidence="1">
    <location>
        <begin position="458"/>
        <end position="590"/>
    </location>
</feature>
<dbReference type="InterPro" id="IPR057984">
    <property type="entry name" value="PATROL1_C"/>
</dbReference>
<dbReference type="EMBL" id="JBBPBK010000010">
    <property type="protein sequence ID" value="KAK9276644.1"/>
    <property type="molecule type" value="Genomic_DNA"/>
</dbReference>
<dbReference type="Proteomes" id="UP001415857">
    <property type="component" value="Unassembled WGS sequence"/>
</dbReference>
<evidence type="ECO:0000259" key="1">
    <source>
        <dbReference type="PROSITE" id="PS51258"/>
    </source>
</evidence>
<dbReference type="InterPro" id="IPR008528">
    <property type="entry name" value="unc-13_homologue"/>
</dbReference>
<proteinExistence type="predicted"/>
<dbReference type="InterPro" id="IPR014772">
    <property type="entry name" value="Munc13_dom-2"/>
</dbReference>
<dbReference type="PROSITE" id="PS51258">
    <property type="entry name" value="MHD1"/>
    <property type="match status" value="1"/>
</dbReference>
<evidence type="ECO:0000313" key="3">
    <source>
        <dbReference type="EMBL" id="KAK9276644.1"/>
    </source>
</evidence>
<name>A0AAP0RFI4_LIQFO</name>
<dbReference type="PANTHER" id="PTHR31280:SF3">
    <property type="entry name" value="DNA TOPOISOMERASE 4 SUBUNIT B (DUF810)"/>
    <property type="match status" value="1"/>
</dbReference>
<accession>A0AAP0RFI4</accession>
<dbReference type="PANTHER" id="PTHR31280">
    <property type="entry name" value="PROTEIN UNC-13 HOMOLOG"/>
    <property type="match status" value="1"/>
</dbReference>
<feature type="domain" description="MHD2" evidence="2">
    <location>
        <begin position="746"/>
        <end position="856"/>
    </location>
</feature>
<evidence type="ECO:0000313" key="4">
    <source>
        <dbReference type="Proteomes" id="UP001415857"/>
    </source>
</evidence>
<keyword evidence="4" id="KW-1185">Reference proteome</keyword>
<protein>
    <recommendedName>
        <fullName evidence="5">Protein unc-13 homolog</fullName>
    </recommendedName>
</protein>
<gene>
    <name evidence="3" type="ORF">L1049_006180</name>
</gene>
<evidence type="ECO:0000259" key="2">
    <source>
        <dbReference type="PROSITE" id="PS51259"/>
    </source>
</evidence>
<evidence type="ECO:0008006" key="5">
    <source>
        <dbReference type="Google" id="ProtNLM"/>
    </source>
</evidence>
<sequence>MVFSGVEVHPIEYRKKEKSSKFLSGLKIKRDKINAESQSLERHSDLIDTVRAQMQISEAMDVCIRQRLIQFAGRNTCGQIDVPQISLGLLNGIVKSDFLYEKSYMQWKSRQANILEELLCFSADIMTSEHLIIRSSLAKIRNAKEWDIVMAPTECDEVLSTIRQISSKLSSVPGQFGIRGETFYWTAGYHLNIRLYEKLLFGVFDVLDEGLLIAEVDEILTLIKLTWSTLGITQKIHNALYGWVLFQQFVRTDEAMLLEYAILEVQKVLSAEDNDGNEGLYISSLVCSRLCNGIEIKLSLLQAIFFSMSVWCDSKLQDYHLHFSQKPSDFKGVMTLASEVGLLISTECGDIKLIKLDALNETAARKLEKYVERSIEAAYGRAADTIDLDSKTKRMHPLALLANELKLIAEREFTVFYPVLRHWCPGAGMISVMLLHQLYGKRLKPFLRGVSSLSENVRSVLPAADMLDYDLTRLYTSACEESRLHYPLDQDLDHYQIGEVSRSIILDWVIAQHVHILEWTGRAFDHEDWEPLSFQQRQAVSIVEVLRIIEETVDQFFGLNLPMDITHLQALLSVIFHSLDAYVLKVVNQLVEKNHLFPSAPSLTRYEETVIPVIKKKLVECTLLDDKVNDKLTELTTSKLCVKLNTLQFIQKQLEVLEDGIRNSWNLVRSPVNRRKIEEESLETLERAPLTFSESVDELFAATFNCIRDSTTDAISKICDFTGARVVFWDLRDSFLFRLYRGNVDGARLDSILPHIDAVLDHICGLIDETLRDLVVLSICRASLEGFVWVLLDGGPSRAFSDSDIIMMEDDLNMLKDFFVAEGEGLPRSLVQQESKIAEEILSLFSLQTETVIQMLMTASEHILTRLDSVQHGRMYLDNAYTLIRILCHKRDREASKFLKRQYQLPTSSEYDDTPSNESTSGSPFISDLLKRSTSFHWSGKGRSSFRSIKKKLQVATSEMRHAAW</sequence>
<dbReference type="PROSITE" id="PS51259">
    <property type="entry name" value="MHD2"/>
    <property type="match status" value="1"/>
</dbReference>
<dbReference type="InterPro" id="IPR014770">
    <property type="entry name" value="Munc13_1"/>
</dbReference>